<dbReference type="EMBL" id="CP003360">
    <property type="protein sequence ID" value="AFM24490.1"/>
    <property type="molecule type" value="Genomic_DNA"/>
</dbReference>
<dbReference type="AlphaFoldDB" id="I4C4J9"/>
<dbReference type="KEGG" id="dti:Desti_1781"/>
<sequence>MNDKEIILLGRAIDNLGDVQEILKFLVERGILPDTWKEIVSVMESISSELTCVEQGLMGSTPRTGVGQW</sequence>
<reference evidence="2" key="1">
    <citation type="submission" date="2012-06" db="EMBL/GenBank/DDBJ databases">
        <title>Complete sequence of chromosome of Desulfomonile tiedjei DSM 6799.</title>
        <authorList>
            <person name="Lucas S."/>
            <person name="Copeland A."/>
            <person name="Lapidus A."/>
            <person name="Glavina del Rio T."/>
            <person name="Dalin E."/>
            <person name="Tice H."/>
            <person name="Bruce D."/>
            <person name="Goodwin L."/>
            <person name="Pitluck S."/>
            <person name="Peters L."/>
            <person name="Ovchinnikova G."/>
            <person name="Zeytun A."/>
            <person name="Lu M."/>
            <person name="Kyrpides N."/>
            <person name="Mavromatis K."/>
            <person name="Ivanova N."/>
            <person name="Brettin T."/>
            <person name="Detter J.C."/>
            <person name="Han C."/>
            <person name="Larimer F."/>
            <person name="Land M."/>
            <person name="Hauser L."/>
            <person name="Markowitz V."/>
            <person name="Cheng J.-F."/>
            <person name="Hugenholtz P."/>
            <person name="Woyke T."/>
            <person name="Wu D."/>
            <person name="Spring S."/>
            <person name="Schroeder M."/>
            <person name="Brambilla E."/>
            <person name="Klenk H.-P."/>
            <person name="Eisen J.A."/>
        </authorList>
    </citation>
    <scope>NUCLEOTIDE SEQUENCE [LARGE SCALE GENOMIC DNA]</scope>
    <source>
        <strain evidence="2">ATCC 49306 / DSM 6799 / DCB-1</strain>
    </source>
</reference>
<keyword evidence="2" id="KW-1185">Reference proteome</keyword>
<name>I4C4J9_DESTA</name>
<proteinExistence type="predicted"/>
<gene>
    <name evidence="1" type="ordered locus">Desti_1781</name>
</gene>
<evidence type="ECO:0000313" key="1">
    <source>
        <dbReference type="EMBL" id="AFM24490.1"/>
    </source>
</evidence>
<organism evidence="1 2">
    <name type="scientific">Desulfomonile tiedjei (strain ATCC 49306 / DSM 6799 / DCB-1)</name>
    <dbReference type="NCBI Taxonomy" id="706587"/>
    <lineage>
        <taxon>Bacteria</taxon>
        <taxon>Pseudomonadati</taxon>
        <taxon>Thermodesulfobacteriota</taxon>
        <taxon>Desulfomonilia</taxon>
        <taxon>Desulfomonilales</taxon>
        <taxon>Desulfomonilaceae</taxon>
        <taxon>Desulfomonile</taxon>
    </lineage>
</organism>
<dbReference type="HOGENOM" id="CLU_2769140_0_0_7"/>
<dbReference type="RefSeq" id="WP_014809636.1">
    <property type="nucleotide sequence ID" value="NC_018025.1"/>
</dbReference>
<dbReference type="Proteomes" id="UP000006055">
    <property type="component" value="Chromosome"/>
</dbReference>
<protein>
    <submittedName>
        <fullName evidence="1">Uncharacterized protein</fullName>
    </submittedName>
</protein>
<dbReference type="STRING" id="706587.Desti_1781"/>
<evidence type="ECO:0000313" key="2">
    <source>
        <dbReference type="Proteomes" id="UP000006055"/>
    </source>
</evidence>
<accession>I4C4J9</accession>